<dbReference type="EMBL" id="CP017476">
    <property type="protein sequence ID" value="AOW11603.1"/>
    <property type="molecule type" value="Genomic_DNA"/>
</dbReference>
<evidence type="ECO:0000313" key="6">
    <source>
        <dbReference type="EMBL" id="AOW11603.1"/>
    </source>
</evidence>
<evidence type="ECO:0000256" key="4">
    <source>
        <dbReference type="PROSITE-ProRule" id="PRU00510"/>
    </source>
</evidence>
<dbReference type="PANTHER" id="PTHR33823:SF4">
    <property type="entry name" value="GENERAL STRESS PROTEIN 16O"/>
    <property type="match status" value="1"/>
</dbReference>
<evidence type="ECO:0000256" key="1">
    <source>
        <dbReference type="ARBA" id="ARBA00022723"/>
    </source>
</evidence>
<name>A0A167HKJ5_9BURK</name>
<dbReference type="OrthoDB" id="9811543at2"/>
<feature type="zinc finger region" description="dksA C4-type" evidence="4">
    <location>
        <begin position="88"/>
        <end position="112"/>
    </location>
</feature>
<dbReference type="PROSITE" id="PS51128">
    <property type="entry name" value="ZF_DKSA_2"/>
    <property type="match status" value="1"/>
</dbReference>
<dbReference type="Gene3D" id="1.20.120.910">
    <property type="entry name" value="DksA, coiled-coil domain"/>
    <property type="match status" value="1"/>
</dbReference>
<accession>A0A167HKJ5</accession>
<dbReference type="GO" id="GO:0008270">
    <property type="term" value="F:zinc ion binding"/>
    <property type="evidence" value="ECO:0007669"/>
    <property type="project" value="UniProtKB-KW"/>
</dbReference>
<dbReference type="InterPro" id="IPR037187">
    <property type="entry name" value="DnaK_N"/>
</dbReference>
<evidence type="ECO:0000313" key="7">
    <source>
        <dbReference type="EMBL" id="OAD41357.1"/>
    </source>
</evidence>
<organism evidence="6 9">
    <name type="scientific">Hydrogenophaga crassostreae</name>
    <dbReference type="NCBI Taxonomy" id="1763535"/>
    <lineage>
        <taxon>Bacteria</taxon>
        <taxon>Pseudomonadati</taxon>
        <taxon>Pseudomonadota</taxon>
        <taxon>Betaproteobacteria</taxon>
        <taxon>Burkholderiales</taxon>
        <taxon>Comamonadaceae</taxon>
        <taxon>Hydrogenophaga</taxon>
    </lineage>
</organism>
<keyword evidence="8" id="KW-1185">Reference proteome</keyword>
<protein>
    <submittedName>
        <fullName evidence="6">Conjugal transfer protein TraR</fullName>
    </submittedName>
</protein>
<keyword evidence="3" id="KW-0862">Zinc</keyword>
<dbReference type="PANTHER" id="PTHR33823">
    <property type="entry name" value="RNA POLYMERASE-BINDING TRANSCRIPTION FACTOR DKSA-RELATED"/>
    <property type="match status" value="1"/>
</dbReference>
<evidence type="ECO:0000256" key="3">
    <source>
        <dbReference type="ARBA" id="ARBA00022833"/>
    </source>
</evidence>
<dbReference type="Pfam" id="PF01258">
    <property type="entry name" value="zf-dskA_traR"/>
    <property type="match status" value="1"/>
</dbReference>
<dbReference type="EMBL" id="LVWD01000019">
    <property type="protein sequence ID" value="OAD41357.1"/>
    <property type="molecule type" value="Genomic_DNA"/>
</dbReference>
<evidence type="ECO:0000259" key="5">
    <source>
        <dbReference type="Pfam" id="PF01258"/>
    </source>
</evidence>
<evidence type="ECO:0000313" key="9">
    <source>
        <dbReference type="Proteomes" id="UP000185680"/>
    </source>
</evidence>
<dbReference type="RefSeq" id="WP_066091388.1">
    <property type="nucleotide sequence ID" value="NZ_CP017476.1"/>
</dbReference>
<evidence type="ECO:0000256" key="2">
    <source>
        <dbReference type="ARBA" id="ARBA00022771"/>
    </source>
</evidence>
<dbReference type="InterPro" id="IPR000962">
    <property type="entry name" value="Znf_DskA_TraR"/>
</dbReference>
<reference evidence="7 8" key="1">
    <citation type="submission" date="2016-02" db="EMBL/GenBank/DDBJ databases">
        <title>Draft genome sequence of Hydrogenophaga sp. LPB0072.</title>
        <authorList>
            <person name="Shin S.-K."/>
            <person name="Yi H."/>
        </authorList>
    </citation>
    <scope>NUCLEOTIDE SEQUENCE [LARGE SCALE GENOMIC DNA]</scope>
    <source>
        <strain evidence="7 8">LPB0072</strain>
    </source>
</reference>
<dbReference type="Proteomes" id="UP000185657">
    <property type="component" value="Unassembled WGS sequence"/>
</dbReference>
<feature type="domain" description="Zinc finger DksA/TraR C4-type" evidence="5">
    <location>
        <begin position="83"/>
        <end position="118"/>
    </location>
</feature>
<reference evidence="6 9" key="2">
    <citation type="submission" date="2016-10" db="EMBL/GenBank/DDBJ databases">
        <title>Hydorgenophaga sp. LPB0072 isolated from gastropod.</title>
        <authorList>
            <person name="Kim E."/>
            <person name="Yi H."/>
        </authorList>
    </citation>
    <scope>NUCLEOTIDE SEQUENCE [LARGE SCALE GENOMIC DNA]</scope>
    <source>
        <strain evidence="6 9">LPB0072</strain>
    </source>
</reference>
<keyword evidence="2" id="KW-0863">Zinc-finger</keyword>
<dbReference type="AlphaFoldDB" id="A0A167HKJ5"/>
<sequence length="128" mass="13732">MNTPISDTFGQQLHDMRRELLAQVRAQRGGNLGRAEAAAEAREQQSDDWAQADAARDLSVALEEREAAELVAIDEALKRVADGSFGLCIDCGVSIPTARLHANPTSLRCVACQEKAEQAEGMGKPATL</sequence>
<dbReference type="KEGG" id="hyl:LPB072_00750"/>
<proteinExistence type="predicted"/>
<dbReference type="SUPFAM" id="SSF57716">
    <property type="entry name" value="Glucocorticoid receptor-like (DNA-binding domain)"/>
    <property type="match status" value="1"/>
</dbReference>
<gene>
    <name evidence="6" type="ORF">LPB072_00750</name>
    <name evidence="7" type="ORF">LPB72_13100</name>
</gene>
<keyword evidence="1" id="KW-0479">Metal-binding</keyword>
<evidence type="ECO:0000313" key="8">
    <source>
        <dbReference type="Proteomes" id="UP000185657"/>
    </source>
</evidence>
<dbReference type="Proteomes" id="UP000185680">
    <property type="component" value="Chromosome"/>
</dbReference>
<dbReference type="SUPFAM" id="SSF109635">
    <property type="entry name" value="DnaK suppressor protein DksA, alpha-hairpin domain"/>
    <property type="match status" value="1"/>
</dbReference>
<dbReference type="STRING" id="1763535.LPB072_00750"/>